<evidence type="ECO:0000256" key="13">
    <source>
        <dbReference type="ARBA" id="ARBA00023136"/>
    </source>
</evidence>
<protein>
    <recommendedName>
        <fullName evidence="3">histidine kinase</fullName>
        <ecNumber evidence="3">2.7.13.3</ecNumber>
    </recommendedName>
</protein>
<keyword evidence="6" id="KW-0808">Transferase</keyword>
<evidence type="ECO:0000256" key="3">
    <source>
        <dbReference type="ARBA" id="ARBA00012438"/>
    </source>
</evidence>
<evidence type="ECO:0000256" key="14">
    <source>
        <dbReference type="SAM" id="Coils"/>
    </source>
</evidence>
<dbReference type="Pfam" id="PF02518">
    <property type="entry name" value="HATPase_c"/>
    <property type="match status" value="1"/>
</dbReference>
<reference evidence="17 18" key="1">
    <citation type="submission" date="2021-01" db="EMBL/GenBank/DDBJ databases">
        <title>Chryseolinea sp. Jin1 Genome sequencing and assembly.</title>
        <authorList>
            <person name="Kim I."/>
        </authorList>
    </citation>
    <scope>NUCLEOTIDE SEQUENCE [LARGE SCALE GENOMIC DNA]</scope>
    <source>
        <strain evidence="17 18">Jin1</strain>
    </source>
</reference>
<feature type="transmembrane region" description="Helical" evidence="15">
    <location>
        <begin position="246"/>
        <end position="270"/>
    </location>
</feature>
<evidence type="ECO:0000256" key="4">
    <source>
        <dbReference type="ARBA" id="ARBA00022475"/>
    </source>
</evidence>
<dbReference type="SUPFAM" id="SSF47384">
    <property type="entry name" value="Homodimeric domain of signal transducing histidine kinase"/>
    <property type="match status" value="1"/>
</dbReference>
<keyword evidence="4" id="KW-1003">Cell membrane</keyword>
<dbReference type="PANTHER" id="PTHR42878:SF7">
    <property type="entry name" value="SENSOR HISTIDINE KINASE GLRK"/>
    <property type="match status" value="1"/>
</dbReference>
<evidence type="ECO:0000256" key="6">
    <source>
        <dbReference type="ARBA" id="ARBA00022679"/>
    </source>
</evidence>
<name>A0ABS1KT81_9BACT</name>
<gene>
    <name evidence="17" type="ORF">JI741_14440</name>
</gene>
<evidence type="ECO:0000259" key="16">
    <source>
        <dbReference type="PROSITE" id="PS50109"/>
    </source>
</evidence>
<dbReference type="InterPro" id="IPR003661">
    <property type="entry name" value="HisK_dim/P_dom"/>
</dbReference>
<dbReference type="CDD" id="cd00075">
    <property type="entry name" value="HATPase"/>
    <property type="match status" value="1"/>
</dbReference>
<dbReference type="InterPro" id="IPR036097">
    <property type="entry name" value="HisK_dim/P_sf"/>
</dbReference>
<comment type="subcellular location">
    <subcellularLocation>
        <location evidence="2">Cell membrane</location>
        <topology evidence="2">Multi-pass membrane protein</topology>
    </subcellularLocation>
</comment>
<evidence type="ECO:0000256" key="11">
    <source>
        <dbReference type="ARBA" id="ARBA00022989"/>
    </source>
</evidence>
<dbReference type="Pfam" id="PF05231">
    <property type="entry name" value="MASE1"/>
    <property type="match status" value="1"/>
</dbReference>
<keyword evidence="10" id="KW-0067">ATP-binding</keyword>
<organism evidence="17 18">
    <name type="scientific">Chryseolinea lacunae</name>
    <dbReference type="NCBI Taxonomy" id="2801331"/>
    <lineage>
        <taxon>Bacteria</taxon>
        <taxon>Pseudomonadati</taxon>
        <taxon>Bacteroidota</taxon>
        <taxon>Cytophagia</taxon>
        <taxon>Cytophagales</taxon>
        <taxon>Fulvivirgaceae</taxon>
        <taxon>Chryseolinea</taxon>
    </lineage>
</organism>
<accession>A0ABS1KT81</accession>
<dbReference type="Pfam" id="PF00512">
    <property type="entry name" value="HisKA"/>
    <property type="match status" value="1"/>
</dbReference>
<dbReference type="PRINTS" id="PR00344">
    <property type="entry name" value="BCTRLSENSOR"/>
</dbReference>
<evidence type="ECO:0000256" key="5">
    <source>
        <dbReference type="ARBA" id="ARBA00022553"/>
    </source>
</evidence>
<feature type="transmembrane region" description="Helical" evidence="15">
    <location>
        <begin position="161"/>
        <end position="184"/>
    </location>
</feature>
<dbReference type="InterPro" id="IPR004358">
    <property type="entry name" value="Sig_transdc_His_kin-like_C"/>
</dbReference>
<keyword evidence="11 15" id="KW-1133">Transmembrane helix</keyword>
<feature type="transmembrane region" description="Helical" evidence="15">
    <location>
        <begin position="196"/>
        <end position="215"/>
    </location>
</feature>
<proteinExistence type="predicted"/>
<dbReference type="Gene3D" id="1.10.287.130">
    <property type="match status" value="1"/>
</dbReference>
<dbReference type="InterPro" id="IPR050351">
    <property type="entry name" value="BphY/WalK/GraS-like"/>
</dbReference>
<feature type="transmembrane region" description="Helical" evidence="15">
    <location>
        <begin position="84"/>
        <end position="104"/>
    </location>
</feature>
<feature type="transmembrane region" description="Helical" evidence="15">
    <location>
        <begin position="276"/>
        <end position="298"/>
    </location>
</feature>
<evidence type="ECO:0000256" key="12">
    <source>
        <dbReference type="ARBA" id="ARBA00023012"/>
    </source>
</evidence>
<keyword evidence="5" id="KW-0597">Phosphoprotein</keyword>
<dbReference type="SMART" id="SM00388">
    <property type="entry name" value="HisKA"/>
    <property type="match status" value="1"/>
</dbReference>
<keyword evidence="9" id="KW-0418">Kinase</keyword>
<comment type="caution">
    <text evidence="17">The sequence shown here is derived from an EMBL/GenBank/DDBJ whole genome shotgun (WGS) entry which is preliminary data.</text>
</comment>
<dbReference type="InterPro" id="IPR007895">
    <property type="entry name" value="MASE1"/>
</dbReference>
<dbReference type="Gene3D" id="3.30.565.10">
    <property type="entry name" value="Histidine kinase-like ATPase, C-terminal domain"/>
    <property type="match status" value="1"/>
</dbReference>
<keyword evidence="14" id="KW-0175">Coiled coil</keyword>
<feature type="transmembrane region" description="Helical" evidence="15">
    <location>
        <begin position="125"/>
        <end position="149"/>
    </location>
</feature>
<evidence type="ECO:0000313" key="18">
    <source>
        <dbReference type="Proteomes" id="UP000613030"/>
    </source>
</evidence>
<dbReference type="SUPFAM" id="SSF55874">
    <property type="entry name" value="ATPase domain of HSP90 chaperone/DNA topoisomerase II/histidine kinase"/>
    <property type="match status" value="1"/>
</dbReference>
<evidence type="ECO:0000256" key="15">
    <source>
        <dbReference type="SAM" id="Phobius"/>
    </source>
</evidence>
<dbReference type="EMBL" id="JAERRB010000004">
    <property type="protein sequence ID" value="MBL0742422.1"/>
    <property type="molecule type" value="Genomic_DNA"/>
</dbReference>
<evidence type="ECO:0000256" key="2">
    <source>
        <dbReference type="ARBA" id="ARBA00004651"/>
    </source>
</evidence>
<dbReference type="PANTHER" id="PTHR42878">
    <property type="entry name" value="TWO-COMPONENT HISTIDINE KINASE"/>
    <property type="match status" value="1"/>
</dbReference>
<comment type="catalytic activity">
    <reaction evidence="1">
        <text>ATP + protein L-histidine = ADP + protein N-phospho-L-histidine.</text>
        <dbReference type="EC" id="2.7.13.3"/>
    </reaction>
</comment>
<keyword evidence="7 15" id="KW-0812">Transmembrane</keyword>
<dbReference type="EC" id="2.7.13.3" evidence="3"/>
<dbReference type="SMART" id="SM00387">
    <property type="entry name" value="HATPase_c"/>
    <property type="match status" value="1"/>
</dbReference>
<dbReference type="InterPro" id="IPR036890">
    <property type="entry name" value="HATPase_C_sf"/>
</dbReference>
<dbReference type="RefSeq" id="WP_202010646.1">
    <property type="nucleotide sequence ID" value="NZ_JAERRB010000004.1"/>
</dbReference>
<keyword evidence="8" id="KW-0547">Nucleotide-binding</keyword>
<sequence>MNVKLPLKYKLDLKIIGVALLYYLSARLGYFFAFEGSTALPAWPPSGIGFALIILLGRSSWPGITIGSLVANVMAYWNDPHLPAQVIIGMSSLIAVGNTVEALLGNYLVKVWIKDDFPFKNAKNAFRFLFVTLIMCWFGAGIGMFGLYLNNLVLPENLLRVGISGWVGNVVGILLFTPFFLACSKKPQIRFTSEKAIEVGIFVLCMTGIVLLLQIDYLLPTLERALPFLVLPFLLWLAFRFDLIVAIVGVVATALMSIYMTVTGVGPFVLSDSYNSMLLLQIFIGVISITTIILSATVKERQDAQSKLLEFNENLESMVAERTRALNEEISTRKEAEEKIQRTNHELSKRNTELDNFVYSVSHDLRAPIASVLGLINLAKKDIDTDMKDMYLDMINKSALQQDHFIKEILDQSRNSRLEVKREEIQFEPLIDETFNQLKFATSTGQSVQKVIHITQEGPFFSDRWRLKVILNNIISNAIRYRNGKDPVIKVNVEIKEHLATLAIEDNGKGIDKDHLPNVYKMFYRATDDGAGSGLGLYIVKEAIDKLNGHIDIESEVGRGTTVTLAIPELI</sequence>
<feature type="transmembrane region" description="Helical" evidence="15">
    <location>
        <begin position="12"/>
        <end position="33"/>
    </location>
</feature>
<evidence type="ECO:0000256" key="7">
    <source>
        <dbReference type="ARBA" id="ARBA00022692"/>
    </source>
</evidence>
<evidence type="ECO:0000313" key="17">
    <source>
        <dbReference type="EMBL" id="MBL0742422.1"/>
    </source>
</evidence>
<dbReference type="InterPro" id="IPR005467">
    <property type="entry name" value="His_kinase_dom"/>
</dbReference>
<dbReference type="PROSITE" id="PS50109">
    <property type="entry name" value="HIS_KIN"/>
    <property type="match status" value="1"/>
</dbReference>
<evidence type="ECO:0000256" key="10">
    <source>
        <dbReference type="ARBA" id="ARBA00022840"/>
    </source>
</evidence>
<dbReference type="CDD" id="cd00082">
    <property type="entry name" value="HisKA"/>
    <property type="match status" value="1"/>
</dbReference>
<evidence type="ECO:0000256" key="8">
    <source>
        <dbReference type="ARBA" id="ARBA00022741"/>
    </source>
</evidence>
<dbReference type="InterPro" id="IPR003594">
    <property type="entry name" value="HATPase_dom"/>
</dbReference>
<keyword evidence="18" id="KW-1185">Reference proteome</keyword>
<evidence type="ECO:0000256" key="1">
    <source>
        <dbReference type="ARBA" id="ARBA00000085"/>
    </source>
</evidence>
<feature type="domain" description="Histidine kinase" evidence="16">
    <location>
        <begin position="360"/>
        <end position="571"/>
    </location>
</feature>
<dbReference type="Proteomes" id="UP000613030">
    <property type="component" value="Unassembled WGS sequence"/>
</dbReference>
<keyword evidence="13 15" id="KW-0472">Membrane</keyword>
<keyword evidence="12" id="KW-0902">Two-component regulatory system</keyword>
<feature type="transmembrane region" description="Helical" evidence="15">
    <location>
        <begin position="221"/>
        <end position="239"/>
    </location>
</feature>
<feature type="coiled-coil region" evidence="14">
    <location>
        <begin position="301"/>
        <end position="353"/>
    </location>
</feature>
<evidence type="ECO:0000256" key="9">
    <source>
        <dbReference type="ARBA" id="ARBA00022777"/>
    </source>
</evidence>